<dbReference type="STRING" id="334253.SAMN04487943_107185"/>
<protein>
    <submittedName>
        <fullName evidence="1">Uncharacterized protein</fullName>
    </submittedName>
</protein>
<dbReference type="RefSeq" id="WP_425432239.1">
    <property type="nucleotide sequence ID" value="NZ_FOTR01000007.1"/>
</dbReference>
<dbReference type="AlphaFoldDB" id="A0A1I4MY17"/>
<sequence>MIKLRFFERSDFQRLINWIETLEFLLQWGGPNLVLKGALIQEGLTLFYVELVILTKQVSVIRG</sequence>
<proteinExistence type="predicted"/>
<evidence type="ECO:0000313" key="2">
    <source>
        <dbReference type="Proteomes" id="UP000198565"/>
    </source>
</evidence>
<gene>
    <name evidence="1" type="ORF">SAMN04487943_107185</name>
</gene>
<keyword evidence="2" id="KW-1185">Reference proteome</keyword>
<dbReference type="EMBL" id="FOTR01000007">
    <property type="protein sequence ID" value="SFM08141.1"/>
    <property type="molecule type" value="Genomic_DNA"/>
</dbReference>
<evidence type="ECO:0000313" key="1">
    <source>
        <dbReference type="EMBL" id="SFM08141.1"/>
    </source>
</evidence>
<accession>A0A1I4MY17</accession>
<dbReference type="Proteomes" id="UP000198565">
    <property type="component" value="Unassembled WGS sequence"/>
</dbReference>
<reference evidence="2" key="1">
    <citation type="submission" date="2016-10" db="EMBL/GenBank/DDBJ databases">
        <authorList>
            <person name="Varghese N."/>
            <person name="Submissions S."/>
        </authorList>
    </citation>
    <scope>NUCLEOTIDE SEQUENCE [LARGE SCALE GENOMIC DNA]</scope>
    <source>
        <strain evidence="2">CGMCC 1.4250</strain>
    </source>
</reference>
<name>A0A1I4MY17_9BACI</name>
<organism evidence="1 2">
    <name type="scientific">Gracilibacillus orientalis</name>
    <dbReference type="NCBI Taxonomy" id="334253"/>
    <lineage>
        <taxon>Bacteria</taxon>
        <taxon>Bacillati</taxon>
        <taxon>Bacillota</taxon>
        <taxon>Bacilli</taxon>
        <taxon>Bacillales</taxon>
        <taxon>Bacillaceae</taxon>
        <taxon>Gracilibacillus</taxon>
    </lineage>
</organism>